<dbReference type="AlphaFoldDB" id="A0A642UVC5"/>
<dbReference type="GeneID" id="54780837"/>
<evidence type="ECO:0000313" key="4">
    <source>
        <dbReference type="Proteomes" id="UP000449547"/>
    </source>
</evidence>
<gene>
    <name evidence="3" type="ORF">DIURU_002186</name>
</gene>
<dbReference type="PROSITE" id="PS51840">
    <property type="entry name" value="C2_NT"/>
    <property type="match status" value="1"/>
</dbReference>
<dbReference type="Proteomes" id="UP000449547">
    <property type="component" value="Unassembled WGS sequence"/>
</dbReference>
<feature type="region of interest" description="Disordered" evidence="1">
    <location>
        <begin position="216"/>
        <end position="285"/>
    </location>
</feature>
<sequence>MFQTKKPRFNLDLVFNELSNIPQISGYCYIELYIHDSTSYRSWLHATSRGTHFTKDQGSSSVHGSHIHVVTSKKKIHNFRVAFHENINCNLKFKYNRSSNMLGNKYLQLRVFYVPHHDSSDSTVIGKLDVNLTEYLNFEGPQTSKYLLKESKVNSILSLSVQFKELDPAQEFHTALTVTENRQQVTSPLATNGRGVTHRNTQYNLPQFDRKHVFGGLDNVIAPGSPSSSKQSDNSIDNASETSNKSSSHNIPNILKGHKDQGNSQTQAQPALSQTSPSTQVGSDNVLTMDPIVSHLYNRVLESTWDPALKPLLNYNPEKTVKDIFDGKDPDDHIKEYDDYTTDDDHSSYRNMNGLISETKLRDNLKSWQVAAPAQEAR</sequence>
<feature type="compositionally biased region" description="Polar residues" evidence="1">
    <location>
        <begin position="262"/>
        <end position="285"/>
    </location>
</feature>
<dbReference type="OMA" id="SSGYCYV"/>
<dbReference type="RefSeq" id="XP_034012881.1">
    <property type="nucleotide sequence ID" value="XM_034154810.1"/>
</dbReference>
<dbReference type="Pfam" id="PF10358">
    <property type="entry name" value="NT-C2"/>
    <property type="match status" value="1"/>
</dbReference>
<dbReference type="EMBL" id="SWFT01000066">
    <property type="protein sequence ID" value="KAA8903675.1"/>
    <property type="molecule type" value="Genomic_DNA"/>
</dbReference>
<dbReference type="OrthoDB" id="3365224at2759"/>
<feature type="compositionally biased region" description="Polar residues" evidence="1">
    <location>
        <begin position="225"/>
        <end position="251"/>
    </location>
</feature>
<keyword evidence="4" id="KW-1185">Reference proteome</keyword>
<evidence type="ECO:0000313" key="3">
    <source>
        <dbReference type="EMBL" id="KAA8903675.1"/>
    </source>
</evidence>
<proteinExistence type="predicted"/>
<accession>A0A642UVC5</accession>
<dbReference type="PANTHER" id="PTHR21456">
    <property type="entry name" value="FAMILY WITH SEQUENCE SIMILARITY 102"/>
    <property type="match status" value="1"/>
</dbReference>
<protein>
    <recommendedName>
        <fullName evidence="2">C2 NT-type domain-containing protein</fullName>
    </recommendedName>
</protein>
<dbReference type="PANTHER" id="PTHR21456:SF1">
    <property type="entry name" value="C2 NT-TYPE DOMAIN-CONTAINING PROTEIN"/>
    <property type="match status" value="1"/>
</dbReference>
<evidence type="ECO:0000259" key="2">
    <source>
        <dbReference type="PROSITE" id="PS51840"/>
    </source>
</evidence>
<comment type="caution">
    <text evidence="3">The sequence shown here is derived from an EMBL/GenBank/DDBJ whole genome shotgun (WGS) entry which is preliminary data.</text>
</comment>
<evidence type="ECO:0000256" key="1">
    <source>
        <dbReference type="SAM" id="MobiDB-lite"/>
    </source>
</evidence>
<organism evidence="3 4">
    <name type="scientific">Diutina rugosa</name>
    <name type="common">Yeast</name>
    <name type="synonym">Candida rugosa</name>
    <dbReference type="NCBI Taxonomy" id="5481"/>
    <lineage>
        <taxon>Eukaryota</taxon>
        <taxon>Fungi</taxon>
        <taxon>Dikarya</taxon>
        <taxon>Ascomycota</taxon>
        <taxon>Saccharomycotina</taxon>
        <taxon>Pichiomycetes</taxon>
        <taxon>Debaryomycetaceae</taxon>
        <taxon>Diutina</taxon>
    </lineage>
</organism>
<dbReference type="InterPro" id="IPR039931">
    <property type="entry name" value="EEIG1/2-like"/>
</dbReference>
<reference evidence="3 4" key="1">
    <citation type="submission" date="2019-07" db="EMBL/GenBank/DDBJ databases">
        <title>Genome assembly of two rare yeast pathogens: Diutina rugosa and Trichomonascus ciferrii.</title>
        <authorList>
            <person name="Mixao V."/>
            <person name="Saus E."/>
            <person name="Hansen A."/>
            <person name="Lass-Flor C."/>
            <person name="Gabaldon T."/>
        </authorList>
    </citation>
    <scope>NUCLEOTIDE SEQUENCE [LARGE SCALE GENOMIC DNA]</scope>
    <source>
        <strain evidence="3 4">CBS 613</strain>
    </source>
</reference>
<dbReference type="VEuPathDB" id="FungiDB:DIURU_002186"/>
<name>A0A642UVC5_DIURU</name>
<feature type="domain" description="C2 NT-type" evidence="2">
    <location>
        <begin position="1"/>
        <end position="165"/>
    </location>
</feature>
<dbReference type="InterPro" id="IPR019448">
    <property type="entry name" value="NT-C2"/>
</dbReference>